<sequence>MTFHSQFRRLLLLTASSSVIAAGVLLPSSAFAATTAPQTGIVATVGTADGSSGPNGSAASAARWVDTIDAKSGIRIQLPGKSDVQHFTEAKDGGDARLYMVDADYAIVGFAVFDAPGTAPAPDDDLKSFLDGFNKTRSPGDKLTTTGADESTIDGRPALDAALKSSNGLVGATRIIYDGDHVVLMVTIGSNENAKPLDKMHQHLLATLRMPHTSAAPTSEAPAAA</sequence>
<organism evidence="2 3">
    <name type="scientific">Streptomyces dengpaensis</name>
    <dbReference type="NCBI Taxonomy" id="2049881"/>
    <lineage>
        <taxon>Bacteria</taxon>
        <taxon>Bacillati</taxon>
        <taxon>Actinomycetota</taxon>
        <taxon>Actinomycetes</taxon>
        <taxon>Kitasatosporales</taxon>
        <taxon>Streptomycetaceae</taxon>
        <taxon>Streptomyces</taxon>
    </lineage>
</organism>
<evidence type="ECO:0000256" key="1">
    <source>
        <dbReference type="SAM" id="SignalP"/>
    </source>
</evidence>
<gene>
    <name evidence="2" type="ORF">C4B68_18365</name>
</gene>
<dbReference type="EMBL" id="CP026652">
    <property type="protein sequence ID" value="AVH57412.1"/>
    <property type="molecule type" value="Genomic_DNA"/>
</dbReference>
<feature type="signal peptide" evidence="1">
    <location>
        <begin position="1"/>
        <end position="32"/>
    </location>
</feature>
<evidence type="ECO:0000313" key="2">
    <source>
        <dbReference type="EMBL" id="AVH57412.1"/>
    </source>
</evidence>
<name>A0ABM6SRR0_9ACTN</name>
<protein>
    <submittedName>
        <fullName evidence="2">Uncharacterized protein</fullName>
    </submittedName>
</protein>
<reference evidence="2 3" key="1">
    <citation type="submission" date="2018-02" db="EMBL/GenBank/DDBJ databases">
        <title>Complete genome sequence of Streptomyces dengpaensis, the producer of angucyclines.</title>
        <authorList>
            <person name="Yumei L."/>
        </authorList>
    </citation>
    <scope>NUCLEOTIDE SEQUENCE [LARGE SCALE GENOMIC DNA]</scope>
    <source>
        <strain evidence="2 3">XZHG99</strain>
    </source>
</reference>
<feature type="chain" id="PRO_5045037832" evidence="1">
    <location>
        <begin position="33"/>
        <end position="225"/>
    </location>
</feature>
<proteinExistence type="predicted"/>
<dbReference type="RefSeq" id="WP_099504812.1">
    <property type="nucleotide sequence ID" value="NZ_CP026652.1"/>
</dbReference>
<keyword evidence="3" id="KW-1185">Reference proteome</keyword>
<accession>A0ABM6SRR0</accession>
<evidence type="ECO:0000313" key="3">
    <source>
        <dbReference type="Proteomes" id="UP000238413"/>
    </source>
</evidence>
<dbReference type="Proteomes" id="UP000238413">
    <property type="component" value="Chromosome"/>
</dbReference>
<keyword evidence="1" id="KW-0732">Signal</keyword>